<dbReference type="AlphaFoldDB" id="A0A7W7SQ82"/>
<sequence>MAGITGQGTTFNLPNYVGELFALSRETTPFLSAIGGLSGGREAGATEFEWQTYDLRDASHQRQRLEGANAPTAESRVRANVRNVVEIHQETVETSWTKQATSRQIATPSSAPYRGLPGSNPVDDEHSWQVVQALKQMALDINFSFINGTYSNPTTNATPRKTRGLLAAITSNVVNKATDGATGLSAATDTITETTTDRVNGDKIVFTDVGASTGIFPGRVYYVRDVATNTFKVAATVGGPAVTIGTATVSYTVPWTTDLNTTVVEDLIQMAWDGGGMREESTAVFLCNSTQRRALSVAYANAYAKTDPIGPSRTVGGVSVDTIKTDFGTFGILLDQAVPRDALAVVTLDQLAPRFLNIPGRGFLFEKELPEEGSADRSMLYGEIGLEYGNQAAHAVIRGLKA</sequence>
<organism evidence="2 3">
    <name type="scientific">Micromonospora polyrhachis</name>
    <dbReference type="NCBI Taxonomy" id="1282883"/>
    <lineage>
        <taxon>Bacteria</taxon>
        <taxon>Bacillati</taxon>
        <taxon>Actinomycetota</taxon>
        <taxon>Actinomycetes</taxon>
        <taxon>Micromonosporales</taxon>
        <taxon>Micromonosporaceae</taxon>
        <taxon>Micromonospora</taxon>
    </lineage>
</organism>
<feature type="region of interest" description="Disordered" evidence="1">
    <location>
        <begin position="96"/>
        <end position="121"/>
    </location>
</feature>
<comment type="caution">
    <text evidence="2">The sequence shown here is derived from an EMBL/GenBank/DDBJ whole genome shotgun (WGS) entry which is preliminary data.</text>
</comment>
<gene>
    <name evidence="2" type="ORF">FHR38_002677</name>
</gene>
<dbReference type="InterPro" id="IPR035198">
    <property type="entry name" value="SU10_MCP"/>
</dbReference>
<feature type="compositionally biased region" description="Polar residues" evidence="1">
    <location>
        <begin position="96"/>
        <end position="110"/>
    </location>
</feature>
<protein>
    <recommendedName>
        <fullName evidence="4">Major capsid protein</fullName>
    </recommendedName>
</protein>
<dbReference type="Proteomes" id="UP000578819">
    <property type="component" value="Unassembled WGS sequence"/>
</dbReference>
<evidence type="ECO:0000313" key="3">
    <source>
        <dbReference type="Proteomes" id="UP000578819"/>
    </source>
</evidence>
<evidence type="ECO:0000256" key="1">
    <source>
        <dbReference type="SAM" id="MobiDB-lite"/>
    </source>
</evidence>
<dbReference type="EMBL" id="JACHJW010000001">
    <property type="protein sequence ID" value="MBB4958944.1"/>
    <property type="molecule type" value="Genomic_DNA"/>
</dbReference>
<evidence type="ECO:0008006" key="4">
    <source>
        <dbReference type="Google" id="ProtNLM"/>
    </source>
</evidence>
<proteinExistence type="predicted"/>
<reference evidence="2 3" key="1">
    <citation type="submission" date="2020-08" db="EMBL/GenBank/DDBJ databases">
        <title>Sequencing the genomes of 1000 actinobacteria strains.</title>
        <authorList>
            <person name="Klenk H.-P."/>
        </authorList>
    </citation>
    <scope>NUCLEOTIDE SEQUENCE [LARGE SCALE GENOMIC DNA]</scope>
    <source>
        <strain evidence="2 3">DSM 45886</strain>
    </source>
</reference>
<evidence type="ECO:0000313" key="2">
    <source>
        <dbReference type="EMBL" id="MBB4958944.1"/>
    </source>
</evidence>
<dbReference type="Pfam" id="PF17236">
    <property type="entry name" value="SU10_MCP"/>
    <property type="match status" value="1"/>
</dbReference>
<accession>A0A7W7SQ82</accession>
<name>A0A7W7SQ82_9ACTN</name>
<dbReference type="RefSeq" id="WP_184534956.1">
    <property type="nucleotide sequence ID" value="NZ_JACHJW010000001.1"/>
</dbReference>
<keyword evidence="3" id="KW-1185">Reference proteome</keyword>